<accession>L1IXF4</accession>
<dbReference type="KEGG" id="gtt:GUITHDRAFT_154101"/>
<dbReference type="GeneID" id="17297151"/>
<dbReference type="EnsemblProtists" id="EKX40569">
    <property type="protein sequence ID" value="EKX40569"/>
    <property type="gene ID" value="GUITHDRAFT_154101"/>
</dbReference>
<dbReference type="Proteomes" id="UP000011087">
    <property type="component" value="Unassembled WGS sequence"/>
</dbReference>
<gene>
    <name evidence="1" type="ORF">GUITHDRAFT_154101</name>
</gene>
<evidence type="ECO:0000313" key="2">
    <source>
        <dbReference type="EnsemblProtists" id="EKX40569"/>
    </source>
</evidence>
<protein>
    <submittedName>
        <fullName evidence="1 2">Uncharacterized protein</fullName>
    </submittedName>
</protein>
<reference evidence="1 3" key="1">
    <citation type="journal article" date="2012" name="Nature">
        <title>Algal genomes reveal evolutionary mosaicism and the fate of nucleomorphs.</title>
        <authorList>
            <consortium name="DOE Joint Genome Institute"/>
            <person name="Curtis B.A."/>
            <person name="Tanifuji G."/>
            <person name="Burki F."/>
            <person name="Gruber A."/>
            <person name="Irimia M."/>
            <person name="Maruyama S."/>
            <person name="Arias M.C."/>
            <person name="Ball S.G."/>
            <person name="Gile G.H."/>
            <person name="Hirakawa Y."/>
            <person name="Hopkins J.F."/>
            <person name="Kuo A."/>
            <person name="Rensing S.A."/>
            <person name="Schmutz J."/>
            <person name="Symeonidi A."/>
            <person name="Elias M."/>
            <person name="Eveleigh R.J."/>
            <person name="Herman E.K."/>
            <person name="Klute M.J."/>
            <person name="Nakayama T."/>
            <person name="Obornik M."/>
            <person name="Reyes-Prieto A."/>
            <person name="Armbrust E.V."/>
            <person name="Aves S.J."/>
            <person name="Beiko R.G."/>
            <person name="Coutinho P."/>
            <person name="Dacks J.B."/>
            <person name="Durnford D.G."/>
            <person name="Fast N.M."/>
            <person name="Green B.R."/>
            <person name="Grisdale C.J."/>
            <person name="Hempel F."/>
            <person name="Henrissat B."/>
            <person name="Hoppner M.P."/>
            <person name="Ishida K."/>
            <person name="Kim E."/>
            <person name="Koreny L."/>
            <person name="Kroth P.G."/>
            <person name="Liu Y."/>
            <person name="Malik S.B."/>
            <person name="Maier U.G."/>
            <person name="McRose D."/>
            <person name="Mock T."/>
            <person name="Neilson J.A."/>
            <person name="Onodera N.T."/>
            <person name="Poole A.M."/>
            <person name="Pritham E.J."/>
            <person name="Richards T.A."/>
            <person name="Rocap G."/>
            <person name="Roy S.W."/>
            <person name="Sarai C."/>
            <person name="Schaack S."/>
            <person name="Shirato S."/>
            <person name="Slamovits C.H."/>
            <person name="Spencer D.F."/>
            <person name="Suzuki S."/>
            <person name="Worden A.Z."/>
            <person name="Zauner S."/>
            <person name="Barry K."/>
            <person name="Bell C."/>
            <person name="Bharti A.K."/>
            <person name="Crow J.A."/>
            <person name="Grimwood J."/>
            <person name="Kramer R."/>
            <person name="Lindquist E."/>
            <person name="Lucas S."/>
            <person name="Salamov A."/>
            <person name="McFadden G.I."/>
            <person name="Lane C.E."/>
            <person name="Keeling P.J."/>
            <person name="Gray M.W."/>
            <person name="Grigoriev I.V."/>
            <person name="Archibald J.M."/>
        </authorList>
    </citation>
    <scope>NUCLEOTIDE SEQUENCE</scope>
    <source>
        <strain evidence="1 3">CCMP2712</strain>
    </source>
</reference>
<dbReference type="HOGENOM" id="CLU_1753193_0_0_1"/>
<dbReference type="RefSeq" id="XP_005827549.1">
    <property type="nucleotide sequence ID" value="XM_005827492.1"/>
</dbReference>
<proteinExistence type="predicted"/>
<organism evidence="1">
    <name type="scientific">Guillardia theta (strain CCMP2712)</name>
    <name type="common">Cryptophyte</name>
    <dbReference type="NCBI Taxonomy" id="905079"/>
    <lineage>
        <taxon>Eukaryota</taxon>
        <taxon>Cryptophyceae</taxon>
        <taxon>Pyrenomonadales</taxon>
        <taxon>Geminigeraceae</taxon>
        <taxon>Guillardia</taxon>
    </lineage>
</organism>
<name>L1IXF4_GUITC</name>
<keyword evidence="3" id="KW-1185">Reference proteome</keyword>
<sequence length="149" mass="16618">MLLWMQTEKRGGAGNVETKDLQAAELAEFLAGGQAATVDVLRIFFFRAGCKEEIMLEVDVRAKTCLHREKSVGASRAQGHDAFFEHMNAQRFLTTLMKPGMKRPNNLIANTSENWELWEGPDDAEDTEVECLLDNSAQPVGKYLVQQSG</sequence>
<evidence type="ECO:0000313" key="1">
    <source>
        <dbReference type="EMBL" id="EKX40569.1"/>
    </source>
</evidence>
<evidence type="ECO:0000313" key="3">
    <source>
        <dbReference type="Proteomes" id="UP000011087"/>
    </source>
</evidence>
<dbReference type="PaxDb" id="55529-EKX40569"/>
<dbReference type="EMBL" id="JH993030">
    <property type="protein sequence ID" value="EKX40569.1"/>
    <property type="molecule type" value="Genomic_DNA"/>
</dbReference>
<reference evidence="3" key="2">
    <citation type="submission" date="2012-11" db="EMBL/GenBank/DDBJ databases">
        <authorList>
            <person name="Kuo A."/>
            <person name="Curtis B.A."/>
            <person name="Tanifuji G."/>
            <person name="Burki F."/>
            <person name="Gruber A."/>
            <person name="Irimia M."/>
            <person name="Maruyama S."/>
            <person name="Arias M.C."/>
            <person name="Ball S.G."/>
            <person name="Gile G.H."/>
            <person name="Hirakawa Y."/>
            <person name="Hopkins J.F."/>
            <person name="Rensing S.A."/>
            <person name="Schmutz J."/>
            <person name="Symeonidi A."/>
            <person name="Elias M."/>
            <person name="Eveleigh R.J."/>
            <person name="Herman E.K."/>
            <person name="Klute M.J."/>
            <person name="Nakayama T."/>
            <person name="Obornik M."/>
            <person name="Reyes-Prieto A."/>
            <person name="Armbrust E.V."/>
            <person name="Aves S.J."/>
            <person name="Beiko R.G."/>
            <person name="Coutinho P."/>
            <person name="Dacks J.B."/>
            <person name="Durnford D.G."/>
            <person name="Fast N.M."/>
            <person name="Green B.R."/>
            <person name="Grisdale C."/>
            <person name="Hempe F."/>
            <person name="Henrissat B."/>
            <person name="Hoppner M.P."/>
            <person name="Ishida K.-I."/>
            <person name="Kim E."/>
            <person name="Koreny L."/>
            <person name="Kroth P.G."/>
            <person name="Liu Y."/>
            <person name="Malik S.-B."/>
            <person name="Maier U.G."/>
            <person name="McRose D."/>
            <person name="Mock T."/>
            <person name="Neilson J.A."/>
            <person name="Onodera N.T."/>
            <person name="Poole A.M."/>
            <person name="Pritham E.J."/>
            <person name="Richards T.A."/>
            <person name="Rocap G."/>
            <person name="Roy S.W."/>
            <person name="Sarai C."/>
            <person name="Schaack S."/>
            <person name="Shirato S."/>
            <person name="Slamovits C.H."/>
            <person name="Spencer D.F."/>
            <person name="Suzuki S."/>
            <person name="Worden A.Z."/>
            <person name="Zauner S."/>
            <person name="Barry K."/>
            <person name="Bell C."/>
            <person name="Bharti A.K."/>
            <person name="Crow J.A."/>
            <person name="Grimwood J."/>
            <person name="Kramer R."/>
            <person name="Lindquist E."/>
            <person name="Lucas S."/>
            <person name="Salamov A."/>
            <person name="McFadden G.I."/>
            <person name="Lane C.E."/>
            <person name="Keeling P.J."/>
            <person name="Gray M.W."/>
            <person name="Grigoriev I.V."/>
            <person name="Archibald J.M."/>
        </authorList>
    </citation>
    <scope>NUCLEOTIDE SEQUENCE</scope>
    <source>
        <strain evidence="3">CCMP2712</strain>
    </source>
</reference>
<dbReference type="AlphaFoldDB" id="L1IXF4"/>
<reference evidence="2" key="3">
    <citation type="submission" date="2015-06" db="UniProtKB">
        <authorList>
            <consortium name="EnsemblProtists"/>
        </authorList>
    </citation>
    <scope>IDENTIFICATION</scope>
</reference>